<name>A0A7J6EZM8_CANSA</name>
<dbReference type="PANTHER" id="PTHR32176:SF92">
    <property type="entry name" value="XYLOSE ISOMERASE"/>
    <property type="match status" value="1"/>
</dbReference>
<feature type="region of interest" description="Disordered" evidence="6">
    <location>
        <begin position="214"/>
        <end position="237"/>
    </location>
</feature>
<dbReference type="Proteomes" id="UP000525078">
    <property type="component" value="Unassembled WGS sequence"/>
</dbReference>
<feature type="short sequence motif" description="GXSXG" evidence="4">
    <location>
        <begin position="61"/>
        <end position="65"/>
    </location>
</feature>
<reference evidence="8 9" key="1">
    <citation type="journal article" date="2020" name="bioRxiv">
        <title>Sequence and annotation of 42 cannabis genomes reveals extensive copy number variation in cannabinoid synthesis and pathogen resistance genes.</title>
        <authorList>
            <person name="Mckernan K.J."/>
            <person name="Helbert Y."/>
            <person name="Kane L.T."/>
            <person name="Ebling H."/>
            <person name="Zhang L."/>
            <person name="Liu B."/>
            <person name="Eaton Z."/>
            <person name="Mclaughlin S."/>
            <person name="Kingan S."/>
            <person name="Baybayan P."/>
            <person name="Concepcion G."/>
            <person name="Jordan M."/>
            <person name="Riva A."/>
            <person name="Barbazuk W."/>
            <person name="Harkins T."/>
        </authorList>
    </citation>
    <scope>NUCLEOTIDE SEQUENCE [LARGE SCALE GENOMIC DNA]</scope>
    <source>
        <strain evidence="9">cv. Jamaican Lion 4</strain>
        <tissue evidence="8">Leaf</tissue>
    </source>
</reference>
<comment type="domain">
    <text evidence="5">The nitrogen atoms of the two glycine residues in the GGXR motif define the oxyanion hole, and stabilize the oxyanion that forms during the nucleophilic attack by the catalytic serine during substrate cleavage.</text>
</comment>
<evidence type="ECO:0000256" key="3">
    <source>
        <dbReference type="ARBA" id="ARBA00023098"/>
    </source>
</evidence>
<dbReference type="GO" id="GO:0004620">
    <property type="term" value="F:phospholipase activity"/>
    <property type="evidence" value="ECO:0007669"/>
    <property type="project" value="TreeGrafter"/>
</dbReference>
<keyword evidence="3 4" id="KW-0443">Lipid metabolism</keyword>
<feature type="active site" description="Nucleophile" evidence="4">
    <location>
        <position position="63"/>
    </location>
</feature>
<evidence type="ECO:0000256" key="4">
    <source>
        <dbReference type="PROSITE-ProRule" id="PRU01161"/>
    </source>
</evidence>
<protein>
    <recommendedName>
        <fullName evidence="5">Patatin</fullName>
        <ecNumber evidence="5">3.1.1.-</ecNumber>
    </recommendedName>
</protein>
<dbReference type="SUPFAM" id="SSF52151">
    <property type="entry name" value="FabD/lysophospholipase-like"/>
    <property type="match status" value="2"/>
</dbReference>
<feature type="domain" description="PNPLA" evidence="7">
    <location>
        <begin position="17"/>
        <end position="211"/>
    </location>
</feature>
<evidence type="ECO:0000256" key="6">
    <source>
        <dbReference type="SAM" id="MobiDB-lite"/>
    </source>
</evidence>
<dbReference type="GO" id="GO:0016042">
    <property type="term" value="P:lipid catabolic process"/>
    <property type="evidence" value="ECO:0007669"/>
    <property type="project" value="UniProtKB-UniRule"/>
</dbReference>
<dbReference type="InterPro" id="IPR002641">
    <property type="entry name" value="PNPLA_dom"/>
</dbReference>
<dbReference type="InterPro" id="IPR016035">
    <property type="entry name" value="Acyl_Trfase/lysoPLipase"/>
</dbReference>
<evidence type="ECO:0000259" key="7">
    <source>
        <dbReference type="PROSITE" id="PS51635"/>
    </source>
</evidence>
<dbReference type="PROSITE" id="PS51635">
    <property type="entry name" value="PNPLA"/>
    <property type="match status" value="2"/>
</dbReference>
<proteinExistence type="inferred from homology"/>
<evidence type="ECO:0000256" key="1">
    <source>
        <dbReference type="ARBA" id="ARBA00010240"/>
    </source>
</evidence>
<feature type="short sequence motif" description="GXGXXG" evidence="4">
    <location>
        <begin position="21"/>
        <end position="26"/>
    </location>
</feature>
<evidence type="ECO:0000256" key="2">
    <source>
        <dbReference type="ARBA" id="ARBA00022963"/>
    </source>
</evidence>
<evidence type="ECO:0000256" key="5">
    <source>
        <dbReference type="RuleBase" id="RU361262"/>
    </source>
</evidence>
<evidence type="ECO:0000313" key="9">
    <source>
        <dbReference type="Proteomes" id="UP000525078"/>
    </source>
</evidence>
<dbReference type="Pfam" id="PF01734">
    <property type="entry name" value="Patatin"/>
    <property type="match status" value="2"/>
</dbReference>
<dbReference type="Gene3D" id="3.40.1090.10">
    <property type="entry name" value="Cytosolic phospholipase A2 catalytic domain"/>
    <property type="match status" value="2"/>
</dbReference>
<accession>A0A7J6EZM8</accession>
<feature type="region of interest" description="Disordered" evidence="6">
    <location>
        <begin position="607"/>
        <end position="637"/>
    </location>
</feature>
<dbReference type="EMBL" id="JAATIP010000178">
    <property type="protein sequence ID" value="KAF4363109.1"/>
    <property type="molecule type" value="Genomic_DNA"/>
</dbReference>
<feature type="domain" description="PNPLA" evidence="7">
    <location>
        <begin position="412"/>
        <end position="596"/>
    </location>
</feature>
<keyword evidence="2 4" id="KW-0442">Lipid degradation</keyword>
<comment type="caution">
    <text evidence="8">The sequence shown here is derived from an EMBL/GenBank/DDBJ whole genome shotgun (WGS) entry which is preliminary data.</text>
</comment>
<dbReference type="PANTHER" id="PTHR32176">
    <property type="entry name" value="XYLOSE ISOMERASE"/>
    <property type="match status" value="1"/>
</dbReference>
<dbReference type="GO" id="GO:0047372">
    <property type="term" value="F:monoacylglycerol lipase activity"/>
    <property type="evidence" value="ECO:0007669"/>
    <property type="project" value="TreeGrafter"/>
</dbReference>
<keyword evidence="4 5" id="KW-0378">Hydrolase</keyword>
<sequence length="741" mass="82077">MSKNDNMGVGAGTTTILSIDGGGVRGIIPGVMLDFLESKLQEFDKDNKNARLADYFDVISGTSTGGLIATMISTSNDEGRPLYAAKDIVPFYKRECPQIFNKSCSFCSHYDGTHLHNLVKEILGEKVLSEITLTKVVIPAYDIKKLSPVIFSSYEVQENKNVELDACLKDICISTSAAPTFLPAYKFTNKNTEFNMIDGGIAANNPVDHQLEKVVKGKKRKKDTNNEDGDQSSEDHHDYGDLLVLSLGTGAEKVEGKYNADMVNKWTKLNWMQNPLVFGHDYPIIEIMGDANADMIDHYTTMFFHNYEQNFLRIQDSELPKDLSAMDNGCREATDEGIEAAPGLAERAGAGSHLLFWFSYRLGVVAAPVKPPPLPPIKLASVVTVVVVVPEDVALMSKNDNMGVGAGTTTILSIDGGGVRGIIPGVMLDFLESKLQVIIIIHLIINTYLLTCSCNLLSNQKESGVAVEMNMSYQSENHHEMHLKISHPITTTSHEIRRDNYSKIESLFPSFLYDGKYLHDLVRNILGEKVLSDTLTKVVIPAYDIKKLSPVIFSSPLMSTSAAPIYFPAYKFTNENTEFNMIDGGIAANNPTVAAITEVKKRKRIKVDHPLEKGKGRKRKKDNNNNNEDGESSEDHDYGDLLVLSLGTGADKVQGKYNADMDSALPKDLSAMDNSNLTNLKKLEQYAKDLLQKPVTRLDLPTFKRIVMNESQTYQDALEEFAKKLIFIKKSRAEQAVHSDH</sequence>
<organism evidence="8 9">
    <name type="scientific">Cannabis sativa</name>
    <name type="common">Hemp</name>
    <name type="synonym">Marijuana</name>
    <dbReference type="NCBI Taxonomy" id="3483"/>
    <lineage>
        <taxon>Eukaryota</taxon>
        <taxon>Viridiplantae</taxon>
        <taxon>Streptophyta</taxon>
        <taxon>Embryophyta</taxon>
        <taxon>Tracheophyta</taxon>
        <taxon>Spermatophyta</taxon>
        <taxon>Magnoliopsida</taxon>
        <taxon>eudicotyledons</taxon>
        <taxon>Gunneridae</taxon>
        <taxon>Pentapetalae</taxon>
        <taxon>rosids</taxon>
        <taxon>fabids</taxon>
        <taxon>Rosales</taxon>
        <taxon>Cannabaceae</taxon>
        <taxon>Cannabis</taxon>
    </lineage>
</organism>
<evidence type="ECO:0000313" key="8">
    <source>
        <dbReference type="EMBL" id="KAF4363109.1"/>
    </source>
</evidence>
<feature type="short sequence motif" description="DGA/G" evidence="4">
    <location>
        <begin position="583"/>
        <end position="585"/>
    </location>
</feature>
<feature type="short sequence motif" description="GXGXXG" evidence="4">
    <location>
        <begin position="416"/>
        <end position="421"/>
    </location>
</feature>
<feature type="active site" description="Proton acceptor" evidence="4">
    <location>
        <position position="198"/>
    </location>
</feature>
<comment type="function">
    <text evidence="5">Lipolytic acyl hydrolase (LAH).</text>
</comment>
<dbReference type="EC" id="3.1.1.-" evidence="5"/>
<feature type="short sequence motif" description="DGA/G" evidence="4">
    <location>
        <begin position="198"/>
        <end position="200"/>
    </location>
</feature>
<comment type="similarity">
    <text evidence="1 5">Belongs to the patatin family.</text>
</comment>
<comment type="caution">
    <text evidence="4">Lacks conserved residue(s) required for the propagation of feature annotation.</text>
</comment>
<dbReference type="AlphaFoldDB" id="A0A7J6EZM8"/>
<gene>
    <name evidence="8" type="ORF">F8388_013473</name>
</gene>